<dbReference type="RefSeq" id="WP_226611018.1">
    <property type="nucleotide sequence ID" value="NZ_JAJAQI010000032.1"/>
</dbReference>
<comment type="caution">
    <text evidence="2">The sequence shown here is derived from an EMBL/GenBank/DDBJ whole genome shotgun (WGS) entry which is preliminary data.</text>
</comment>
<keyword evidence="1" id="KW-0472">Membrane</keyword>
<feature type="transmembrane region" description="Helical" evidence="1">
    <location>
        <begin position="12"/>
        <end position="30"/>
    </location>
</feature>
<accession>A0A9X1IFP4</accession>
<keyword evidence="3" id="KW-1185">Reference proteome</keyword>
<evidence type="ECO:0000313" key="2">
    <source>
        <dbReference type="EMBL" id="MCB4823834.1"/>
    </source>
</evidence>
<sequence>MQALPHDWFDSKLAHLIAGVALFALGASLFGALGWWGLIVTLPLWAAAAAVVWLRFQNGVPLRQEFRRRGWTA</sequence>
<keyword evidence="1" id="KW-1133">Transmembrane helix</keyword>
<gene>
    <name evidence="2" type="ORF">LHA35_19060</name>
</gene>
<evidence type="ECO:0000313" key="3">
    <source>
        <dbReference type="Proteomes" id="UP001139311"/>
    </source>
</evidence>
<organism evidence="2 3">
    <name type="scientific">Roseicella aerolata</name>
    <dbReference type="NCBI Taxonomy" id="2883479"/>
    <lineage>
        <taxon>Bacteria</taxon>
        <taxon>Pseudomonadati</taxon>
        <taxon>Pseudomonadota</taxon>
        <taxon>Alphaproteobacteria</taxon>
        <taxon>Acetobacterales</taxon>
        <taxon>Roseomonadaceae</taxon>
        <taxon>Roseicella</taxon>
    </lineage>
</organism>
<name>A0A9X1IFP4_9PROT</name>
<dbReference type="EMBL" id="JAJAQI010000032">
    <property type="protein sequence ID" value="MCB4823834.1"/>
    <property type="molecule type" value="Genomic_DNA"/>
</dbReference>
<dbReference type="AlphaFoldDB" id="A0A9X1IFP4"/>
<dbReference type="Proteomes" id="UP001139311">
    <property type="component" value="Unassembled WGS sequence"/>
</dbReference>
<proteinExistence type="predicted"/>
<protein>
    <submittedName>
        <fullName evidence="2">Uncharacterized protein</fullName>
    </submittedName>
</protein>
<evidence type="ECO:0000256" key="1">
    <source>
        <dbReference type="SAM" id="Phobius"/>
    </source>
</evidence>
<feature type="transmembrane region" description="Helical" evidence="1">
    <location>
        <begin position="36"/>
        <end position="56"/>
    </location>
</feature>
<reference evidence="2" key="1">
    <citation type="submission" date="2021-10" db="EMBL/GenBank/DDBJ databases">
        <title>Roseicella aerolatum sp. nov., isolated from aerosols of e-waste dismantling site.</title>
        <authorList>
            <person name="Qin T."/>
        </authorList>
    </citation>
    <scope>NUCLEOTIDE SEQUENCE</scope>
    <source>
        <strain evidence="2">GB24</strain>
    </source>
</reference>
<keyword evidence="1" id="KW-0812">Transmembrane</keyword>